<dbReference type="InterPro" id="IPR052039">
    <property type="entry name" value="Caspase-related_regulators"/>
</dbReference>
<dbReference type="Gene3D" id="3.40.50.1460">
    <property type="match status" value="1"/>
</dbReference>
<dbReference type="PANTHER" id="PTHR22576:SF37">
    <property type="entry name" value="MUCOSA-ASSOCIATED LYMPHOID TISSUE LYMPHOMA TRANSLOCATION PROTEIN 1"/>
    <property type="match status" value="1"/>
</dbReference>
<gene>
    <name evidence="2" type="ORF">ACFPZP_08110</name>
</gene>
<feature type="domain" description="Peptidase C14 caspase" evidence="1">
    <location>
        <begin position="1"/>
        <end position="182"/>
    </location>
</feature>
<organism evidence="2 3">
    <name type="scientific">Citrobacter bitternis</name>
    <dbReference type="NCBI Taxonomy" id="1585982"/>
    <lineage>
        <taxon>Bacteria</taxon>
        <taxon>Pseudomonadati</taxon>
        <taxon>Pseudomonadota</taxon>
        <taxon>Gammaproteobacteria</taxon>
        <taxon>Enterobacterales</taxon>
        <taxon>Enterobacteriaceae</taxon>
        <taxon>Citrobacter</taxon>
    </lineage>
</organism>
<name>A0ABW1PZ02_9ENTR</name>
<dbReference type="Pfam" id="PF00656">
    <property type="entry name" value="Peptidase_C14"/>
    <property type="match status" value="1"/>
</dbReference>
<comment type="caution">
    <text evidence="2">The sequence shown here is derived from an EMBL/GenBank/DDBJ whole genome shotgun (WGS) entry which is preliminary data.</text>
</comment>
<dbReference type="EMBL" id="JBHSRG010000004">
    <property type="protein sequence ID" value="MFC6121026.1"/>
    <property type="molecule type" value="Genomic_DNA"/>
</dbReference>
<dbReference type="Proteomes" id="UP001596169">
    <property type="component" value="Unassembled WGS sequence"/>
</dbReference>
<accession>A0ABW1PZ02</accession>
<proteinExistence type="predicted"/>
<protein>
    <submittedName>
        <fullName evidence="2">Caspase domain-containing protein</fullName>
    </submittedName>
</protein>
<evidence type="ECO:0000259" key="1">
    <source>
        <dbReference type="Pfam" id="PF00656"/>
    </source>
</evidence>
<keyword evidence="3" id="KW-1185">Reference proteome</keyword>
<evidence type="ECO:0000313" key="2">
    <source>
        <dbReference type="EMBL" id="MFC6121026.1"/>
    </source>
</evidence>
<dbReference type="InterPro" id="IPR011600">
    <property type="entry name" value="Pept_C14_caspase"/>
</dbReference>
<dbReference type="SUPFAM" id="SSF52129">
    <property type="entry name" value="Caspase-like"/>
    <property type="match status" value="1"/>
</dbReference>
<dbReference type="PANTHER" id="PTHR22576">
    <property type="entry name" value="MUCOSA ASSOCIATED LYMPHOID TISSUE LYMPHOMA TRANSLOCATION PROTEIN 1/PARACASPASE"/>
    <property type="match status" value="1"/>
</dbReference>
<evidence type="ECO:0000313" key="3">
    <source>
        <dbReference type="Proteomes" id="UP001596169"/>
    </source>
</evidence>
<dbReference type="RefSeq" id="WP_108701475.1">
    <property type="nucleotide sequence ID" value="NZ_JBHSRG010000004.1"/>
</dbReference>
<dbReference type="InterPro" id="IPR029030">
    <property type="entry name" value="Caspase-like_dom_sf"/>
</dbReference>
<reference evidence="3" key="1">
    <citation type="journal article" date="2019" name="Int. J. Syst. Evol. Microbiol.">
        <title>The Global Catalogue of Microorganisms (GCM) 10K type strain sequencing project: providing services to taxonomists for standard genome sequencing and annotation.</title>
        <authorList>
            <consortium name="The Broad Institute Genomics Platform"/>
            <consortium name="The Broad Institute Genome Sequencing Center for Infectious Disease"/>
            <person name="Wu L."/>
            <person name="Ma J."/>
        </authorList>
    </citation>
    <scope>NUCLEOTIDE SEQUENCE [LARGE SCALE GENOMIC DNA]</scope>
    <source>
        <strain evidence="3">JCM30009</strain>
    </source>
</reference>
<sequence>MRKALVIGIDSYEHISSLHGCVNDAFDVKTMLARNADSSVNFQVRLITSNNGPVVKRELRQEIQALFSGDGEIALLFFAGHGYIESTGGYLCASDTETGDDGLSLSDIMTFANQSGFRNKIIILDSCHSGVVAQRVGQAQISELTEGMTILTASTADQYASEENGSGVFTSLLIDALGGAAANLIGQITPGGVYAHIDQSLGAWSQRPLFKTNVKSFVSLRTIQPPLALQALRRITEFFTYPGEEYQLAPEYEPESKNPDPDKTALFAILQSYNRVNLLVPVGAPHMYHAAMESKTVKLTGLGEHYRKLVEKGLI</sequence>